<dbReference type="InterPro" id="IPR029044">
    <property type="entry name" value="Nucleotide-diphossugar_trans"/>
</dbReference>
<dbReference type="PANTHER" id="PTHR31306:SF4">
    <property type="entry name" value="ALPHA-1,2-GALACTOSYLTRANSFERASE"/>
    <property type="match status" value="1"/>
</dbReference>
<evidence type="ECO:0000256" key="2">
    <source>
        <dbReference type="ARBA" id="ARBA00022676"/>
    </source>
</evidence>
<evidence type="ECO:0000256" key="3">
    <source>
        <dbReference type="ARBA" id="ARBA00022679"/>
    </source>
</evidence>
<organism evidence="4 5">
    <name type="scientific">Emiliania huxleyi (strain CCMP1516)</name>
    <dbReference type="NCBI Taxonomy" id="280463"/>
    <lineage>
        <taxon>Eukaryota</taxon>
        <taxon>Haptista</taxon>
        <taxon>Haptophyta</taxon>
        <taxon>Prymnesiophyceae</taxon>
        <taxon>Isochrysidales</taxon>
        <taxon>Noelaerhabdaceae</taxon>
        <taxon>Emiliania</taxon>
    </lineage>
</organism>
<dbReference type="InterPro" id="IPR008630">
    <property type="entry name" value="Glyco_trans_34"/>
</dbReference>
<dbReference type="PaxDb" id="2903-EOD35608"/>
<keyword evidence="2" id="KW-0328">Glycosyltransferase</keyword>
<evidence type="ECO:0000313" key="5">
    <source>
        <dbReference type="Proteomes" id="UP000013827"/>
    </source>
</evidence>
<dbReference type="PANTHER" id="PTHR31306">
    <property type="entry name" value="ALPHA-1,6-MANNOSYLTRANSFERASE MNN11-RELATED"/>
    <property type="match status" value="1"/>
</dbReference>
<dbReference type="GO" id="GO:0016757">
    <property type="term" value="F:glycosyltransferase activity"/>
    <property type="evidence" value="ECO:0007669"/>
    <property type="project" value="UniProtKB-KW"/>
</dbReference>
<evidence type="ECO:0000313" key="4">
    <source>
        <dbReference type="EnsemblProtists" id="EOD35608"/>
    </source>
</evidence>
<keyword evidence="3" id="KW-0808">Transferase</keyword>
<protein>
    <recommendedName>
        <fullName evidence="6">Nucleotide-diphospho-sugar transferase domain-containing protein</fullName>
    </recommendedName>
</protein>
<dbReference type="GO" id="GO:0000139">
    <property type="term" value="C:Golgi membrane"/>
    <property type="evidence" value="ECO:0007669"/>
    <property type="project" value="TreeGrafter"/>
</dbReference>
<dbReference type="HOGENOM" id="CLU_1393484_0_0_1"/>
<dbReference type="GeneID" id="17280880"/>
<evidence type="ECO:0008006" key="6">
    <source>
        <dbReference type="Google" id="ProtNLM"/>
    </source>
</evidence>
<dbReference type="AlphaFoldDB" id="A0A0D3KIM3"/>
<comment type="similarity">
    <text evidence="1">Belongs to the glycosyltransferase 34 family.</text>
</comment>
<dbReference type="GO" id="GO:0006487">
    <property type="term" value="P:protein N-linked glycosylation"/>
    <property type="evidence" value="ECO:0007669"/>
    <property type="project" value="TreeGrafter"/>
</dbReference>
<keyword evidence="5" id="KW-1185">Reference proteome</keyword>
<dbReference type="EnsemblProtists" id="EOD35608">
    <property type="protein sequence ID" value="EOD35608"/>
    <property type="gene ID" value="EMIHUDRAFT_122638"/>
</dbReference>
<accession>A0A0D3KIM3</accession>
<dbReference type="Proteomes" id="UP000013827">
    <property type="component" value="Unassembled WGS sequence"/>
</dbReference>
<name>A0A0D3KIM3_EMIH1</name>
<dbReference type="Gene3D" id="3.90.550.10">
    <property type="entry name" value="Spore Coat Polysaccharide Biosynthesis Protein SpsA, Chain A"/>
    <property type="match status" value="1"/>
</dbReference>
<sequence>MWYDTAIASSAGIAADINRRYAERHGFAFVSSDVVYSPDRRPSWQRLSLMLRTLEGGVQGTPVAAVLWLDADAVFLHENGDALAAQLEAHGIVGGGRGPDILLSGDRPSDLFVNTGVMVVRNTPYARAWLRWFISLNASRPETSKDAPICLKLLMRFPWEQGCIGELWHRNASALWRHAKLLPYGALQTAAAPPQF</sequence>
<dbReference type="RefSeq" id="XP_005788037.1">
    <property type="nucleotide sequence ID" value="XM_005787980.1"/>
</dbReference>
<dbReference type="KEGG" id="ehx:EMIHUDRAFT_122638"/>
<evidence type="ECO:0000256" key="1">
    <source>
        <dbReference type="ARBA" id="ARBA00005664"/>
    </source>
</evidence>
<reference evidence="4" key="2">
    <citation type="submission" date="2024-10" db="UniProtKB">
        <authorList>
            <consortium name="EnsemblProtists"/>
        </authorList>
    </citation>
    <scope>IDENTIFICATION</scope>
</reference>
<reference evidence="5" key="1">
    <citation type="journal article" date="2013" name="Nature">
        <title>Pan genome of the phytoplankton Emiliania underpins its global distribution.</title>
        <authorList>
            <person name="Read B.A."/>
            <person name="Kegel J."/>
            <person name="Klute M.J."/>
            <person name="Kuo A."/>
            <person name="Lefebvre S.C."/>
            <person name="Maumus F."/>
            <person name="Mayer C."/>
            <person name="Miller J."/>
            <person name="Monier A."/>
            <person name="Salamov A."/>
            <person name="Young J."/>
            <person name="Aguilar M."/>
            <person name="Claverie J.M."/>
            <person name="Frickenhaus S."/>
            <person name="Gonzalez K."/>
            <person name="Herman E.K."/>
            <person name="Lin Y.C."/>
            <person name="Napier J."/>
            <person name="Ogata H."/>
            <person name="Sarno A.F."/>
            <person name="Shmutz J."/>
            <person name="Schroeder D."/>
            <person name="de Vargas C."/>
            <person name="Verret F."/>
            <person name="von Dassow P."/>
            <person name="Valentin K."/>
            <person name="Van de Peer Y."/>
            <person name="Wheeler G."/>
            <person name="Dacks J.B."/>
            <person name="Delwiche C.F."/>
            <person name="Dyhrman S.T."/>
            <person name="Glockner G."/>
            <person name="John U."/>
            <person name="Richards T."/>
            <person name="Worden A.Z."/>
            <person name="Zhang X."/>
            <person name="Grigoriev I.V."/>
            <person name="Allen A.E."/>
            <person name="Bidle K."/>
            <person name="Borodovsky M."/>
            <person name="Bowler C."/>
            <person name="Brownlee C."/>
            <person name="Cock J.M."/>
            <person name="Elias M."/>
            <person name="Gladyshev V.N."/>
            <person name="Groth M."/>
            <person name="Guda C."/>
            <person name="Hadaegh A."/>
            <person name="Iglesias-Rodriguez M.D."/>
            <person name="Jenkins J."/>
            <person name="Jones B.M."/>
            <person name="Lawson T."/>
            <person name="Leese F."/>
            <person name="Lindquist E."/>
            <person name="Lobanov A."/>
            <person name="Lomsadze A."/>
            <person name="Malik S.B."/>
            <person name="Marsh M.E."/>
            <person name="Mackinder L."/>
            <person name="Mock T."/>
            <person name="Mueller-Roeber B."/>
            <person name="Pagarete A."/>
            <person name="Parker M."/>
            <person name="Probert I."/>
            <person name="Quesneville H."/>
            <person name="Raines C."/>
            <person name="Rensing S.A."/>
            <person name="Riano-Pachon D.M."/>
            <person name="Richier S."/>
            <person name="Rokitta S."/>
            <person name="Shiraiwa Y."/>
            <person name="Soanes D.M."/>
            <person name="van der Giezen M."/>
            <person name="Wahlund T.M."/>
            <person name="Williams B."/>
            <person name="Wilson W."/>
            <person name="Wolfe G."/>
            <person name="Wurch L.L."/>
        </authorList>
    </citation>
    <scope>NUCLEOTIDE SEQUENCE</scope>
</reference>
<proteinExistence type="inferred from homology"/>